<dbReference type="eggNOG" id="KOG0504">
    <property type="taxonomic scope" value="Eukaryota"/>
</dbReference>
<dbReference type="InParanoid" id="Q75C34"/>
<dbReference type="OMA" id="RRSADHN"/>
<protein>
    <submittedName>
        <fullName evidence="3">ACR083Cp</fullName>
    </submittedName>
</protein>
<feature type="compositionally biased region" description="Polar residues" evidence="1">
    <location>
        <begin position="26"/>
        <end position="36"/>
    </location>
</feature>
<evidence type="ECO:0000313" key="3">
    <source>
        <dbReference type="EMBL" id="AAS51309.1"/>
    </source>
</evidence>
<feature type="compositionally biased region" description="Basic and acidic residues" evidence="1">
    <location>
        <begin position="296"/>
        <end position="306"/>
    </location>
</feature>
<dbReference type="GO" id="GO:0006511">
    <property type="term" value="P:ubiquitin-dependent protein catabolic process"/>
    <property type="evidence" value="ECO:0000318"/>
    <property type="project" value="GO_Central"/>
</dbReference>
<dbReference type="GO" id="GO:0005737">
    <property type="term" value="C:cytoplasm"/>
    <property type="evidence" value="ECO:0000318"/>
    <property type="project" value="GO_Central"/>
</dbReference>
<name>Q75C34_EREGS</name>
<dbReference type="AlphaFoldDB" id="Q75C34"/>
<dbReference type="FunFam" id="1.10.8.10:FF:000064">
    <property type="entry name" value="Similar to CUE domain-containing protein"/>
    <property type="match status" value="1"/>
</dbReference>
<feature type="region of interest" description="Disordered" evidence="1">
    <location>
        <begin position="1"/>
        <end position="98"/>
    </location>
</feature>
<dbReference type="EMBL" id="AE016816">
    <property type="protein sequence ID" value="AAS51309.1"/>
    <property type="molecule type" value="Genomic_DNA"/>
</dbReference>
<keyword evidence="4" id="KW-1185">Reference proteome</keyword>
<feature type="domain" description="CUE" evidence="2">
    <location>
        <begin position="98"/>
        <end position="141"/>
    </location>
</feature>
<reference evidence="3 4" key="1">
    <citation type="journal article" date="2004" name="Science">
        <title>The Ashbya gossypii genome as a tool for mapping the ancient Saccharomyces cerevisiae genome.</title>
        <authorList>
            <person name="Dietrich F.S."/>
            <person name="Voegeli S."/>
            <person name="Brachat S."/>
            <person name="Lerch A."/>
            <person name="Gates K."/>
            <person name="Steiner S."/>
            <person name="Mohr C."/>
            <person name="Pohlmann R."/>
            <person name="Luedi P."/>
            <person name="Choi S."/>
            <person name="Wing R.A."/>
            <person name="Flavier A."/>
            <person name="Gaffney T.D."/>
            <person name="Philippsen P."/>
        </authorList>
    </citation>
    <scope>NUCLEOTIDE SEQUENCE [LARGE SCALE GENOMIC DNA]</scope>
    <source>
        <strain evidence="4">ATCC 10895 / CBS 109.51 / FGSC 9923 / NRRL Y-1056</strain>
    </source>
</reference>
<feature type="region of interest" description="Disordered" evidence="1">
    <location>
        <begin position="199"/>
        <end position="218"/>
    </location>
</feature>
<dbReference type="GO" id="GO:0043130">
    <property type="term" value="F:ubiquitin binding"/>
    <property type="evidence" value="ECO:0000318"/>
    <property type="project" value="GO_Central"/>
</dbReference>
<organism evidence="3 4">
    <name type="scientific">Eremothecium gossypii (strain ATCC 10895 / CBS 109.51 / FGSC 9923 / NRRL Y-1056)</name>
    <name type="common">Yeast</name>
    <name type="synonym">Ashbya gossypii</name>
    <dbReference type="NCBI Taxonomy" id="284811"/>
    <lineage>
        <taxon>Eukaryota</taxon>
        <taxon>Fungi</taxon>
        <taxon>Dikarya</taxon>
        <taxon>Ascomycota</taxon>
        <taxon>Saccharomycotina</taxon>
        <taxon>Saccharomycetes</taxon>
        <taxon>Saccharomycetales</taxon>
        <taxon>Saccharomycetaceae</taxon>
        <taxon>Eremothecium</taxon>
    </lineage>
</organism>
<feature type="compositionally biased region" description="Polar residues" evidence="1">
    <location>
        <begin position="77"/>
        <end position="89"/>
    </location>
</feature>
<dbReference type="CDD" id="cd14372">
    <property type="entry name" value="CUE_Cue5p_like"/>
    <property type="match status" value="1"/>
</dbReference>
<accession>Q75C34</accession>
<dbReference type="STRING" id="284811.Q75C34"/>
<dbReference type="OrthoDB" id="9942608at2759"/>
<dbReference type="FunCoup" id="Q75C34">
    <property type="interactions" value="88"/>
</dbReference>
<feature type="compositionally biased region" description="Acidic residues" evidence="1">
    <location>
        <begin position="363"/>
        <end position="375"/>
    </location>
</feature>
<gene>
    <name evidence="3" type="ORF">AGOS_ACR083C</name>
</gene>
<dbReference type="HOGENOM" id="CLU_737651_0_0_1"/>
<reference evidence="4" key="2">
    <citation type="journal article" date="2013" name="G3 (Bethesda)">
        <title>Genomes of Ashbya fungi isolated from insects reveal four mating-type loci, numerous translocations, lack of transposons, and distinct gene duplications.</title>
        <authorList>
            <person name="Dietrich F.S."/>
            <person name="Voegeli S."/>
            <person name="Kuo S."/>
            <person name="Philippsen P."/>
        </authorList>
    </citation>
    <scope>GENOME REANNOTATION</scope>
    <source>
        <strain evidence="4">ATCC 10895 / CBS 109.51 / FGSC 9923 / NRRL Y-1056</strain>
    </source>
</reference>
<dbReference type="KEGG" id="ago:AGOS_ACR083C"/>
<dbReference type="PANTHER" id="PTHR16461:SF5">
    <property type="entry name" value="TOLL-INTERACTING PROTEIN"/>
    <property type="match status" value="1"/>
</dbReference>
<dbReference type="Pfam" id="PF02845">
    <property type="entry name" value="CUE"/>
    <property type="match status" value="1"/>
</dbReference>
<dbReference type="RefSeq" id="NP_983485.1">
    <property type="nucleotide sequence ID" value="NM_208838.1"/>
</dbReference>
<feature type="region of interest" description="Disordered" evidence="1">
    <location>
        <begin position="253"/>
        <end position="375"/>
    </location>
</feature>
<dbReference type="Proteomes" id="UP000000591">
    <property type="component" value="Chromosome III"/>
</dbReference>
<evidence type="ECO:0000259" key="2">
    <source>
        <dbReference type="PROSITE" id="PS51140"/>
    </source>
</evidence>
<evidence type="ECO:0000256" key="1">
    <source>
        <dbReference type="SAM" id="MobiDB-lite"/>
    </source>
</evidence>
<dbReference type="PANTHER" id="PTHR16461">
    <property type="entry name" value="TOLL-INTERACTING PROTEIN"/>
    <property type="match status" value="1"/>
</dbReference>
<dbReference type="GO" id="GO:0031624">
    <property type="term" value="F:ubiquitin conjugating enzyme binding"/>
    <property type="evidence" value="ECO:0000318"/>
    <property type="project" value="GO_Central"/>
</dbReference>
<dbReference type="SMART" id="SM00546">
    <property type="entry name" value="CUE"/>
    <property type="match status" value="1"/>
</dbReference>
<feature type="compositionally biased region" description="Basic and acidic residues" evidence="1">
    <location>
        <begin position="37"/>
        <end position="46"/>
    </location>
</feature>
<dbReference type="PROSITE" id="PS51140">
    <property type="entry name" value="CUE"/>
    <property type="match status" value="1"/>
</dbReference>
<proteinExistence type="predicted"/>
<dbReference type="InterPro" id="IPR041807">
    <property type="entry name" value="Cue5/Don1_CUE"/>
</dbReference>
<dbReference type="Gene3D" id="1.10.8.10">
    <property type="entry name" value="DNA helicase RuvA subunit, C-terminal domain"/>
    <property type="match status" value="1"/>
</dbReference>
<dbReference type="InterPro" id="IPR009060">
    <property type="entry name" value="UBA-like_sf"/>
</dbReference>
<evidence type="ECO:0000313" key="4">
    <source>
        <dbReference type="Proteomes" id="UP000000591"/>
    </source>
</evidence>
<dbReference type="InterPro" id="IPR003892">
    <property type="entry name" value="CUE"/>
</dbReference>
<dbReference type="GeneID" id="4619611"/>
<dbReference type="SUPFAM" id="SSF46934">
    <property type="entry name" value="UBA-like"/>
    <property type="match status" value="1"/>
</dbReference>
<sequence length="375" mass="41348">MVVVENVPDTTLSKATDADGAKNSGRELQSASSASTKIEDGPKEAPAKPVLPSEDQGATTGSDGDAKASEDPAANSEARTGQKLQSQPSAEREQTLPKENSILSELKAAFPNVEEKIVKAVIIASQGILDPAFSALLFLSDPTFEEEAALPTQAAPAAQATVPISQLQQDEMLARQLDEQFNKKDLRAERAARERRIREREEEFQRKQQRLRSEYGGYGSEDDEDFIDVLNRGLQETSKKVGKWWDGIKKNFNEELDGPDARASAGPPRARQQRFNSFGARDDETYPTEQQLRGVSLHDEHDDEPAPRLPPRRTSTGPLPARPDGPNVERKRWQPLPPEPVSAPTKVTAGGRNHAQNKKRDPDQDDYLINSDDEL</sequence>